<dbReference type="CDD" id="cd08916">
    <property type="entry name" value="TrHb3_P"/>
    <property type="match status" value="1"/>
</dbReference>
<dbReference type="Proteomes" id="UP001196136">
    <property type="component" value="Unassembled WGS sequence"/>
</dbReference>
<dbReference type="InterPro" id="IPR009050">
    <property type="entry name" value="Globin-like_sf"/>
</dbReference>
<name>A0ABS7EV26_9FLAO</name>
<evidence type="ECO:0000313" key="1">
    <source>
        <dbReference type="EMBL" id="MBW8201316.1"/>
    </source>
</evidence>
<sequence length="132" mass="15928">MEKEIKHDILDRSDVDLLVRTFYGKIREHETLGPIFDQMVMDWESHFELLTDFWESQLFLAKKYKGNPIKVHQAVDKRINGTLTMEHFGQWLNLWLQTLDQLFEGERAWIAKNRARKIATMLYVNIFENRMR</sequence>
<dbReference type="InterPro" id="IPR012292">
    <property type="entry name" value="Globin/Proto"/>
</dbReference>
<evidence type="ECO:0000313" key="2">
    <source>
        <dbReference type="Proteomes" id="UP001196136"/>
    </source>
</evidence>
<proteinExistence type="predicted"/>
<reference evidence="1 2" key="1">
    <citation type="submission" date="2021-08" db="EMBL/GenBank/DDBJ databases">
        <title>Muricauda profundi sp. nov., a marine bacterium isolated from deep seawater of the Mariana Trench.</title>
        <authorList>
            <person name="Wei Y."/>
        </authorList>
    </citation>
    <scope>NUCLEOTIDE SEQUENCE [LARGE SCALE GENOMIC DNA]</scope>
    <source>
        <strain evidence="1 2">W52</strain>
    </source>
</reference>
<comment type="caution">
    <text evidence="1">The sequence shown here is derived from an EMBL/GenBank/DDBJ whole genome shotgun (WGS) entry which is preliminary data.</text>
</comment>
<dbReference type="SUPFAM" id="SSF46458">
    <property type="entry name" value="Globin-like"/>
    <property type="match status" value="1"/>
</dbReference>
<dbReference type="RefSeq" id="WP_220114721.1">
    <property type="nucleotide sequence ID" value="NZ_JAHZSV010000029.1"/>
</dbReference>
<keyword evidence="2" id="KW-1185">Reference proteome</keyword>
<accession>A0ABS7EV26</accession>
<organism evidence="1 2">
    <name type="scientific">Flagellimonas abyssi</name>
    <dbReference type="NCBI Taxonomy" id="2864871"/>
    <lineage>
        <taxon>Bacteria</taxon>
        <taxon>Pseudomonadati</taxon>
        <taxon>Bacteroidota</taxon>
        <taxon>Flavobacteriia</taxon>
        <taxon>Flavobacteriales</taxon>
        <taxon>Flavobacteriaceae</taxon>
        <taxon>Flagellimonas</taxon>
    </lineage>
</organism>
<protein>
    <submittedName>
        <fullName evidence="1">Group III truncated hemoglobin</fullName>
    </submittedName>
</protein>
<gene>
    <name evidence="1" type="ORF">K1F36_15940</name>
</gene>
<dbReference type="EMBL" id="JAHZSV010000029">
    <property type="protein sequence ID" value="MBW8201316.1"/>
    <property type="molecule type" value="Genomic_DNA"/>
</dbReference>
<dbReference type="Gene3D" id="1.10.490.10">
    <property type="entry name" value="Globins"/>
    <property type="match status" value="1"/>
</dbReference>